<name>A0A6I3L408_9NOCA</name>
<feature type="region of interest" description="Disordered" evidence="1">
    <location>
        <begin position="1"/>
        <end position="21"/>
    </location>
</feature>
<organism evidence="2 3">
    <name type="scientific">Nocardia aurantiaca</name>
    <dbReference type="NCBI Taxonomy" id="2675850"/>
    <lineage>
        <taxon>Bacteria</taxon>
        <taxon>Bacillati</taxon>
        <taxon>Actinomycetota</taxon>
        <taxon>Actinomycetes</taxon>
        <taxon>Mycobacteriales</taxon>
        <taxon>Nocardiaceae</taxon>
        <taxon>Nocardia</taxon>
    </lineage>
</organism>
<comment type="caution">
    <text evidence="2">The sequence shown here is derived from an EMBL/GenBank/DDBJ whole genome shotgun (WGS) entry which is preliminary data.</text>
</comment>
<evidence type="ECO:0000313" key="3">
    <source>
        <dbReference type="Proteomes" id="UP000432464"/>
    </source>
</evidence>
<sequence>MYFELKASPAGSRRDFSRHWPSRAEQARRAALVDYFLNHYNHDRPHAGIGHQPPISRVPLRTYRLPDTGITIPVTATFAPEQLALDLDAMGPMSRDTTASHRRPSSRHCSP</sequence>
<dbReference type="Proteomes" id="UP000432464">
    <property type="component" value="Unassembled WGS sequence"/>
</dbReference>
<gene>
    <name evidence="2" type="ORF">GLP40_26380</name>
</gene>
<keyword evidence="3" id="KW-1185">Reference proteome</keyword>
<feature type="region of interest" description="Disordered" evidence="1">
    <location>
        <begin position="89"/>
        <end position="111"/>
    </location>
</feature>
<reference evidence="2 3" key="1">
    <citation type="submission" date="2019-11" db="EMBL/GenBank/DDBJ databases">
        <title>Nocardia sp. nov. CT2-14 isolated from soil.</title>
        <authorList>
            <person name="Kanchanasin P."/>
            <person name="Tanasupawat S."/>
            <person name="Yuki M."/>
            <person name="Kudo T."/>
        </authorList>
    </citation>
    <scope>NUCLEOTIDE SEQUENCE [LARGE SCALE GENOMIC DNA]</scope>
    <source>
        <strain evidence="2 3">CT2-14</strain>
    </source>
</reference>
<dbReference type="AlphaFoldDB" id="A0A6I3L408"/>
<dbReference type="RefSeq" id="WP_154790727.1">
    <property type="nucleotide sequence ID" value="NZ_WMBB01000014.1"/>
</dbReference>
<proteinExistence type="predicted"/>
<evidence type="ECO:0000256" key="1">
    <source>
        <dbReference type="SAM" id="MobiDB-lite"/>
    </source>
</evidence>
<dbReference type="EMBL" id="WMBB01000014">
    <property type="protein sequence ID" value="MTE16281.1"/>
    <property type="molecule type" value="Genomic_DNA"/>
</dbReference>
<feature type="compositionally biased region" description="Basic residues" evidence="1">
    <location>
        <begin position="100"/>
        <end position="111"/>
    </location>
</feature>
<evidence type="ECO:0000313" key="2">
    <source>
        <dbReference type="EMBL" id="MTE16281.1"/>
    </source>
</evidence>
<accession>A0A6I3L408</accession>
<protein>
    <submittedName>
        <fullName evidence="2">Uncharacterized protein</fullName>
    </submittedName>
</protein>